<dbReference type="SUPFAM" id="SSF55729">
    <property type="entry name" value="Acyl-CoA N-acyltransferases (Nat)"/>
    <property type="match status" value="1"/>
</dbReference>
<dbReference type="Proteomes" id="UP000294641">
    <property type="component" value="Unassembled WGS sequence"/>
</dbReference>
<dbReference type="PANTHER" id="PTHR43792">
    <property type="entry name" value="GNAT FAMILY, PUTATIVE (AFU_ORTHOLOGUE AFUA_3G00765)-RELATED-RELATED"/>
    <property type="match status" value="1"/>
</dbReference>
<protein>
    <submittedName>
        <fullName evidence="3">RimJ/RimL family protein N-acetyltransferase</fullName>
    </submittedName>
    <submittedName>
        <fullName evidence="2">Spermidine N1-acetyltransferase</fullName>
    </submittedName>
</protein>
<name>A0A2U3AB20_9BACL</name>
<dbReference type="InterPro" id="IPR051531">
    <property type="entry name" value="N-acetyltransferase"/>
</dbReference>
<dbReference type="RefSeq" id="WP_109350253.1">
    <property type="nucleotide sequence ID" value="NZ_BJUE01000023.1"/>
</dbReference>
<dbReference type="AlphaFoldDB" id="A0A2U3AB20"/>
<gene>
    <name evidence="3" type="ORF">DFR61_12819</name>
    <name evidence="2" type="ORF">NCTC10597_01386</name>
</gene>
<dbReference type="EMBL" id="UGNP01000001">
    <property type="protein sequence ID" value="STX09693.1"/>
    <property type="molecule type" value="Genomic_DNA"/>
</dbReference>
<evidence type="ECO:0000313" key="5">
    <source>
        <dbReference type="Proteomes" id="UP000294641"/>
    </source>
</evidence>
<comment type="caution">
    <text evidence="2">The sequence shown here is derived from an EMBL/GenBank/DDBJ whole genome shotgun (WGS) entry which is preliminary data.</text>
</comment>
<feature type="domain" description="N-acetyltransferase" evidence="1">
    <location>
        <begin position="2"/>
        <end position="161"/>
    </location>
</feature>
<dbReference type="GO" id="GO:0016747">
    <property type="term" value="F:acyltransferase activity, transferring groups other than amino-acyl groups"/>
    <property type="evidence" value="ECO:0007669"/>
    <property type="project" value="InterPro"/>
</dbReference>
<evidence type="ECO:0000259" key="1">
    <source>
        <dbReference type="PROSITE" id="PS51186"/>
    </source>
</evidence>
<dbReference type="PANTHER" id="PTHR43792:SF1">
    <property type="entry name" value="N-ACETYLTRANSFERASE DOMAIN-CONTAINING PROTEIN"/>
    <property type="match status" value="1"/>
</dbReference>
<evidence type="ECO:0000313" key="2">
    <source>
        <dbReference type="EMBL" id="STX09693.1"/>
    </source>
</evidence>
<dbReference type="InterPro" id="IPR016181">
    <property type="entry name" value="Acyl_CoA_acyltransferase"/>
</dbReference>
<keyword evidence="5" id="KW-1185">Reference proteome</keyword>
<evidence type="ECO:0000313" key="4">
    <source>
        <dbReference type="Proteomes" id="UP000254330"/>
    </source>
</evidence>
<dbReference type="Proteomes" id="UP000254330">
    <property type="component" value="Unassembled WGS sequence"/>
</dbReference>
<evidence type="ECO:0000313" key="3">
    <source>
        <dbReference type="EMBL" id="TDR35789.1"/>
    </source>
</evidence>
<dbReference type="InterPro" id="IPR000182">
    <property type="entry name" value="GNAT_dom"/>
</dbReference>
<keyword evidence="2" id="KW-0808">Transferase</keyword>
<reference evidence="2 4" key="1">
    <citation type="submission" date="2018-06" db="EMBL/GenBank/DDBJ databases">
        <authorList>
            <consortium name="Pathogen Informatics"/>
            <person name="Doyle S."/>
        </authorList>
    </citation>
    <scope>NUCLEOTIDE SEQUENCE [LARGE SCALE GENOMIC DNA]</scope>
    <source>
        <strain evidence="2 4">NCTC10597</strain>
    </source>
</reference>
<dbReference type="OrthoDB" id="2352097at2"/>
<reference evidence="3 5" key="2">
    <citation type="submission" date="2019-03" db="EMBL/GenBank/DDBJ databases">
        <title>Genomic Encyclopedia of Type Strains, Phase IV (KMG-IV): sequencing the most valuable type-strain genomes for metagenomic binning, comparative biology and taxonomic classification.</title>
        <authorList>
            <person name="Goeker M."/>
        </authorList>
    </citation>
    <scope>NUCLEOTIDE SEQUENCE [LARGE SCALE GENOMIC DNA]</scope>
    <source>
        <strain evidence="3 5">DSM 20580</strain>
    </source>
</reference>
<proteinExistence type="predicted"/>
<dbReference type="EMBL" id="SNZG01000028">
    <property type="protein sequence ID" value="TDR35789.1"/>
    <property type="molecule type" value="Genomic_DNA"/>
</dbReference>
<dbReference type="Gene3D" id="3.40.630.30">
    <property type="match status" value="1"/>
</dbReference>
<sequence length="180" mass="20975">MITLVPLHEKYAQRVQDLHNHPLVSGVLGLENQTVQDKLNFFQRMNEEEASRITISRIILNEEQQCIGITTLMFIDHEKKSCHLGSWLGVDYWGKGYNEQAKEAILKIAFDELKLDRVFLGARKTNERSIAAQRKLPFITMNVEKAYESEWLFLEEKEKCPSILNVVHSTDFYSHINKPR</sequence>
<dbReference type="Pfam" id="PF13302">
    <property type="entry name" value="Acetyltransf_3"/>
    <property type="match status" value="1"/>
</dbReference>
<dbReference type="PROSITE" id="PS51186">
    <property type="entry name" value="GNAT"/>
    <property type="match status" value="1"/>
</dbReference>
<accession>A0A2U3AB20</accession>
<organism evidence="2 4">
    <name type="scientific">Kurthia zopfii</name>
    <dbReference type="NCBI Taxonomy" id="1650"/>
    <lineage>
        <taxon>Bacteria</taxon>
        <taxon>Bacillati</taxon>
        <taxon>Bacillota</taxon>
        <taxon>Bacilli</taxon>
        <taxon>Bacillales</taxon>
        <taxon>Caryophanaceae</taxon>
        <taxon>Kurthia</taxon>
    </lineage>
</organism>